<feature type="signal peptide" evidence="2">
    <location>
        <begin position="1"/>
        <end position="25"/>
    </location>
</feature>
<keyword evidence="1" id="KW-0697">Rotamase</keyword>
<dbReference type="InterPro" id="IPR000297">
    <property type="entry name" value="PPIase_PpiC"/>
</dbReference>
<dbReference type="SUPFAM" id="SSF109998">
    <property type="entry name" value="Triger factor/SurA peptide-binding domain-like"/>
    <property type="match status" value="1"/>
</dbReference>
<feature type="domain" description="PpiC" evidence="3">
    <location>
        <begin position="166"/>
        <end position="267"/>
    </location>
</feature>
<dbReference type="HOGENOM" id="CLU_034646_5_3_12"/>
<dbReference type="EC" id="5.2.1.8" evidence="4"/>
<name>V5WIG9_9SPIO</name>
<evidence type="ECO:0000259" key="3">
    <source>
        <dbReference type="PROSITE" id="PS50198"/>
    </source>
</evidence>
<evidence type="ECO:0000313" key="4">
    <source>
        <dbReference type="EMBL" id="AHC14961.1"/>
    </source>
</evidence>
<dbReference type="AlphaFoldDB" id="V5WIG9"/>
<evidence type="ECO:0000256" key="1">
    <source>
        <dbReference type="PROSITE-ProRule" id="PRU00278"/>
    </source>
</evidence>
<dbReference type="InterPro" id="IPR050245">
    <property type="entry name" value="PrsA_foldase"/>
</dbReference>
<protein>
    <submittedName>
        <fullName evidence="4">Peptidyl-prolyl cis-trans isomerase PpiD</fullName>
        <ecNumber evidence="4">5.2.1.8</ecNumber>
    </submittedName>
</protein>
<dbReference type="SUPFAM" id="SSF54534">
    <property type="entry name" value="FKBP-like"/>
    <property type="match status" value="1"/>
</dbReference>
<proteinExistence type="predicted"/>
<dbReference type="PANTHER" id="PTHR47245">
    <property type="entry name" value="PEPTIDYLPROLYL ISOMERASE"/>
    <property type="match status" value="1"/>
</dbReference>
<dbReference type="PROSITE" id="PS01096">
    <property type="entry name" value="PPIC_PPIASE_1"/>
    <property type="match status" value="1"/>
</dbReference>
<dbReference type="Pfam" id="PF13624">
    <property type="entry name" value="SurA_N_3"/>
    <property type="match status" value="1"/>
</dbReference>
<dbReference type="PANTHER" id="PTHR47245:SF2">
    <property type="entry name" value="PEPTIDYL-PROLYL CIS-TRANS ISOMERASE HP_0175-RELATED"/>
    <property type="match status" value="1"/>
</dbReference>
<dbReference type="RefSeq" id="WP_024267881.1">
    <property type="nucleotide sequence ID" value="NC_023035.1"/>
</dbReference>
<dbReference type="STRING" id="1307761.L21SP2_1572"/>
<dbReference type="EMBL" id="CP006939">
    <property type="protein sequence ID" value="AHC14961.1"/>
    <property type="molecule type" value="Genomic_DNA"/>
</dbReference>
<reference evidence="4 5" key="1">
    <citation type="journal article" date="2015" name="Stand. Genomic Sci.">
        <title>Complete genome sequence and description of Salinispira pacifica gen. nov., sp. nov., a novel spirochaete isolated form a hypersaline microbial mat.</title>
        <authorList>
            <person name="Ben Hania W."/>
            <person name="Joseph M."/>
            <person name="Schumann P."/>
            <person name="Bunk B."/>
            <person name="Fiebig A."/>
            <person name="Sproer C."/>
            <person name="Klenk H.P."/>
            <person name="Fardeau M.L."/>
            <person name="Spring S."/>
        </authorList>
    </citation>
    <scope>NUCLEOTIDE SEQUENCE [LARGE SCALE GENOMIC DNA]</scope>
    <source>
        <strain evidence="4 5">L21-RPul-D2</strain>
    </source>
</reference>
<organism evidence="4 5">
    <name type="scientific">Salinispira pacifica</name>
    <dbReference type="NCBI Taxonomy" id="1307761"/>
    <lineage>
        <taxon>Bacteria</taxon>
        <taxon>Pseudomonadati</taxon>
        <taxon>Spirochaetota</taxon>
        <taxon>Spirochaetia</taxon>
        <taxon>Spirochaetales</taxon>
        <taxon>Spirochaetaceae</taxon>
        <taxon>Salinispira</taxon>
    </lineage>
</organism>
<keyword evidence="2" id="KW-0732">Signal</keyword>
<dbReference type="Gene3D" id="3.10.50.40">
    <property type="match status" value="1"/>
</dbReference>
<dbReference type="Proteomes" id="UP000018680">
    <property type="component" value="Chromosome"/>
</dbReference>
<dbReference type="Pfam" id="PF00639">
    <property type="entry name" value="Rotamase"/>
    <property type="match status" value="1"/>
</dbReference>
<evidence type="ECO:0000313" key="5">
    <source>
        <dbReference type="Proteomes" id="UP000018680"/>
    </source>
</evidence>
<evidence type="ECO:0000256" key="2">
    <source>
        <dbReference type="SAM" id="SignalP"/>
    </source>
</evidence>
<dbReference type="KEGG" id="slr:L21SP2_1572"/>
<keyword evidence="5" id="KW-1185">Reference proteome</keyword>
<dbReference type="InterPro" id="IPR023058">
    <property type="entry name" value="PPIase_PpiC_CS"/>
</dbReference>
<dbReference type="OrthoDB" id="14196at2"/>
<dbReference type="PROSITE" id="PS50198">
    <property type="entry name" value="PPIC_PPIASE_2"/>
    <property type="match status" value="1"/>
</dbReference>
<dbReference type="PROSITE" id="PS51257">
    <property type="entry name" value="PROKAR_LIPOPROTEIN"/>
    <property type="match status" value="1"/>
</dbReference>
<feature type="chain" id="PRO_5007931087" evidence="2">
    <location>
        <begin position="26"/>
        <end position="324"/>
    </location>
</feature>
<sequence>MKSALRFTAAALLAAVMIFSGCSTGDKSISISQDEIDTQVDRTISQYEAQGQTVSDEQRAQLTENVRTQLIERKILYKAAQNAGTSLEEGIMDSEMERVRSQFPDEDSFSQVLEQQGYTVESFQAEMEEFLLIQQFLEEEVTSQIKIKDKEMETFYEENPQFFERPESITASHILVQLPEDAGEEERQVAREKIDEVAEKIASGEDFAALAEEYSEGPSAANGGSLGSFSRGDMVPPFEEAAFALEEGEVSDIVQTQFGYHIIKVSEKSEAGTAPFEEVKESISNYLAQEQEQEAITSYIETLKEEYEVNGPETEASQAEGEES</sequence>
<gene>
    <name evidence="4" type="ORF">L21SP2_1572</name>
</gene>
<dbReference type="eggNOG" id="COG0760">
    <property type="taxonomic scope" value="Bacteria"/>
</dbReference>
<dbReference type="InterPro" id="IPR027304">
    <property type="entry name" value="Trigger_fact/SurA_dom_sf"/>
</dbReference>
<dbReference type="InterPro" id="IPR046357">
    <property type="entry name" value="PPIase_dom_sf"/>
</dbReference>
<accession>V5WIG9</accession>
<dbReference type="GO" id="GO:0003755">
    <property type="term" value="F:peptidyl-prolyl cis-trans isomerase activity"/>
    <property type="evidence" value="ECO:0007669"/>
    <property type="project" value="UniProtKB-KW"/>
</dbReference>
<keyword evidence="1 4" id="KW-0413">Isomerase</keyword>
<dbReference type="Gene3D" id="1.10.4030.10">
    <property type="entry name" value="Porin chaperone SurA, peptide-binding domain"/>
    <property type="match status" value="1"/>
</dbReference>